<dbReference type="EMBL" id="JXLU01000032">
    <property type="protein sequence ID" value="KIO73519.1"/>
    <property type="molecule type" value="Genomic_DNA"/>
</dbReference>
<organism evidence="3 4">
    <name type="scientific">Caldibacillus thermoamylovorans</name>
    <dbReference type="NCBI Taxonomy" id="35841"/>
    <lineage>
        <taxon>Bacteria</taxon>
        <taxon>Bacillati</taxon>
        <taxon>Bacillota</taxon>
        <taxon>Bacilli</taxon>
        <taxon>Bacillales</taxon>
        <taxon>Bacillaceae</taxon>
        <taxon>Caldibacillus</taxon>
    </lineage>
</organism>
<name>A0A0D0FMW8_9BACI</name>
<dbReference type="PANTHER" id="PTHR30204:SF96">
    <property type="entry name" value="CHROMOSOME-ANCHORING PROTEIN RACA"/>
    <property type="match status" value="1"/>
</dbReference>
<dbReference type="Gene3D" id="1.10.1660.10">
    <property type="match status" value="1"/>
</dbReference>
<dbReference type="OrthoDB" id="1894615at2"/>
<evidence type="ECO:0000313" key="4">
    <source>
        <dbReference type="Proteomes" id="UP000032076"/>
    </source>
</evidence>
<evidence type="ECO:0000259" key="2">
    <source>
        <dbReference type="PROSITE" id="PS50937"/>
    </source>
</evidence>
<dbReference type="Pfam" id="PF13411">
    <property type="entry name" value="MerR_1"/>
    <property type="match status" value="1"/>
</dbReference>
<dbReference type="InterPro" id="IPR000551">
    <property type="entry name" value="MerR-type_HTH_dom"/>
</dbReference>
<sequence>MISIKELTKQTGVSVRTMRYYDEINLLPPAGKTEGGHRLYSEKELKKLQEIQFLKSLGFRLIEIKEMLSDKNWDWEIGLKNQLNYILQEKQRIIQIEKTLKGLLNTLKIENSVDLTYINKLIQLYQSKNEQQNIFRDKYFHQGERKLLNKLPKMDSDDPHSLEWISYLVDLKKFKHKGANSPEIQQIIHCMYEKAIDTFGENDDFFNKLWEIRKSPEKSTKMGFYPIEQEILNLIEEAWDFYENKRH</sequence>
<dbReference type="InterPro" id="IPR009061">
    <property type="entry name" value="DNA-bd_dom_put_sf"/>
</dbReference>
<keyword evidence="1" id="KW-0238">DNA-binding</keyword>
<evidence type="ECO:0000256" key="1">
    <source>
        <dbReference type="ARBA" id="ARBA00023125"/>
    </source>
</evidence>
<feature type="domain" description="HTH merR-type" evidence="2">
    <location>
        <begin position="1"/>
        <end position="70"/>
    </location>
</feature>
<dbReference type="PANTHER" id="PTHR30204">
    <property type="entry name" value="REDOX-CYCLING DRUG-SENSING TRANSCRIPTIONAL ACTIVATOR SOXR"/>
    <property type="match status" value="1"/>
</dbReference>
<reference evidence="3 4" key="1">
    <citation type="submission" date="2015-01" db="EMBL/GenBank/DDBJ databases">
        <title>Draft Genome Sequences of Four Bacillus thermoamylovorans Strains, Isolated From Food Products.</title>
        <authorList>
            <person name="Krawcyk A.O."/>
            <person name="Berendsen E.M."/>
            <person name="Eijlander R.T."/>
            <person name="de Jong A."/>
            <person name="Wells-Bennik M."/>
            <person name="Kuipers O.P."/>
        </authorList>
    </citation>
    <scope>NUCLEOTIDE SEQUENCE [LARGE SCALE GENOMIC DNA]</scope>
    <source>
        <strain evidence="3 4">B4167</strain>
    </source>
</reference>
<dbReference type="SUPFAM" id="SSF46955">
    <property type="entry name" value="Putative DNA-binding domain"/>
    <property type="match status" value="1"/>
</dbReference>
<dbReference type="GO" id="GO:0003700">
    <property type="term" value="F:DNA-binding transcription factor activity"/>
    <property type="evidence" value="ECO:0007669"/>
    <property type="project" value="InterPro"/>
</dbReference>
<dbReference type="AlphaFoldDB" id="A0A0D0FMW8"/>
<comment type="caution">
    <text evidence="3">The sequence shown here is derived from an EMBL/GenBank/DDBJ whole genome shotgun (WGS) entry which is preliminary data.</text>
</comment>
<dbReference type="CDD" id="cd01106">
    <property type="entry name" value="HTH_TipAL-Mta"/>
    <property type="match status" value="1"/>
</dbReference>
<proteinExistence type="predicted"/>
<dbReference type="PROSITE" id="PS50937">
    <property type="entry name" value="HTH_MERR_2"/>
    <property type="match status" value="1"/>
</dbReference>
<dbReference type="GO" id="GO:0003677">
    <property type="term" value="F:DNA binding"/>
    <property type="evidence" value="ECO:0007669"/>
    <property type="project" value="UniProtKB-KW"/>
</dbReference>
<dbReference type="RefSeq" id="WP_018707328.1">
    <property type="nucleotide sequence ID" value="NZ_JAMAXM010000004.1"/>
</dbReference>
<protein>
    <recommendedName>
        <fullName evidence="2">HTH merR-type domain-containing protein</fullName>
    </recommendedName>
</protein>
<dbReference type="PRINTS" id="PR00040">
    <property type="entry name" value="HTHMERR"/>
</dbReference>
<dbReference type="Proteomes" id="UP000032076">
    <property type="component" value="Unassembled WGS sequence"/>
</dbReference>
<evidence type="ECO:0000313" key="3">
    <source>
        <dbReference type="EMBL" id="KIO73519.1"/>
    </source>
</evidence>
<dbReference type="SMART" id="SM00422">
    <property type="entry name" value="HTH_MERR"/>
    <property type="match status" value="1"/>
</dbReference>
<dbReference type="InterPro" id="IPR047057">
    <property type="entry name" value="MerR_fam"/>
</dbReference>
<accession>A0A0D0FMW8</accession>
<gene>
    <name evidence="3" type="ORF">B4167_2024</name>
</gene>